<dbReference type="GO" id="GO:0004459">
    <property type="term" value="F:L-lactate dehydrogenase (NAD+) activity"/>
    <property type="evidence" value="ECO:0007669"/>
    <property type="project" value="UniProtKB-UniRule"/>
</dbReference>
<feature type="binding site" evidence="7">
    <location>
        <position position="92"/>
    </location>
    <ligand>
        <name>substrate</name>
    </ligand>
</feature>
<comment type="activity regulation">
    <text evidence="7">Allosterically activated by fructose 1,6-bisphosphate (FBP).</text>
</comment>
<dbReference type="PRINTS" id="PR00086">
    <property type="entry name" value="LLDHDRGNASE"/>
</dbReference>
<feature type="binding site" evidence="7">
    <location>
        <position position="234"/>
    </location>
    <ligand>
        <name>substrate</name>
    </ligand>
</feature>
<accession>A0A5R9BBA5</accession>
<evidence type="ECO:0000256" key="9">
    <source>
        <dbReference type="PIRSR" id="PIRSR000102-3"/>
    </source>
</evidence>
<dbReference type="AlphaFoldDB" id="A0A5R9BBA5"/>
<name>A0A5R9BBA5_9MICC</name>
<keyword evidence="7" id="KW-0963">Cytoplasm</keyword>
<gene>
    <name evidence="7" type="primary">ldh</name>
    <name evidence="12" type="ORF">FEF26_09075</name>
</gene>
<feature type="active site" description="Proton acceptor" evidence="7 8">
    <location>
        <position position="179"/>
    </location>
</feature>
<dbReference type="SUPFAM" id="SSF51735">
    <property type="entry name" value="NAD(P)-binding Rossmann-fold domains"/>
    <property type="match status" value="1"/>
</dbReference>
<comment type="function">
    <text evidence="7">Catalyzes the conversion of lactate to pyruvate.</text>
</comment>
<dbReference type="InterPro" id="IPR015955">
    <property type="entry name" value="Lactate_DH/Glyco_Ohase_4_C"/>
</dbReference>
<evidence type="ECO:0000313" key="13">
    <source>
        <dbReference type="Proteomes" id="UP000310458"/>
    </source>
</evidence>
<dbReference type="RefSeq" id="WP_138253222.1">
    <property type="nucleotide sequence ID" value="NZ_VAVZ01000023.1"/>
</dbReference>
<keyword evidence="7" id="KW-0597">Phosphoprotein</keyword>
<dbReference type="InterPro" id="IPR022383">
    <property type="entry name" value="Lactate/malate_DH_C"/>
</dbReference>
<comment type="catalytic activity">
    <reaction evidence="6 7">
        <text>(S)-lactate + NAD(+) = pyruvate + NADH + H(+)</text>
        <dbReference type="Rhea" id="RHEA:23444"/>
        <dbReference type="ChEBI" id="CHEBI:15361"/>
        <dbReference type="ChEBI" id="CHEBI:15378"/>
        <dbReference type="ChEBI" id="CHEBI:16651"/>
        <dbReference type="ChEBI" id="CHEBI:57540"/>
        <dbReference type="ChEBI" id="CHEBI:57945"/>
        <dbReference type="EC" id="1.1.1.27"/>
    </reaction>
</comment>
<dbReference type="InterPro" id="IPR018177">
    <property type="entry name" value="L-lactate_DH_AS"/>
</dbReference>
<feature type="binding site" evidence="7">
    <location>
        <position position="172"/>
    </location>
    <ligand>
        <name>beta-D-fructose 1,6-bisphosphate</name>
        <dbReference type="ChEBI" id="CHEBI:32966"/>
        <note>allosteric activator</note>
    </ligand>
</feature>
<protein>
    <recommendedName>
        <fullName evidence="3 7">L-lactate dehydrogenase</fullName>
        <shortName evidence="7">L-LDH</shortName>
        <ecNumber evidence="3 7">1.1.1.27</ecNumber>
    </recommendedName>
</protein>
<dbReference type="SUPFAM" id="SSF56327">
    <property type="entry name" value="LDH C-terminal domain-like"/>
    <property type="match status" value="1"/>
</dbReference>
<dbReference type="GO" id="GO:0005737">
    <property type="term" value="C:cytoplasm"/>
    <property type="evidence" value="ECO:0007669"/>
    <property type="project" value="UniProtKB-SubCell"/>
</dbReference>
<keyword evidence="5 7" id="KW-0520">NAD</keyword>
<feature type="binding site" evidence="7">
    <location>
        <position position="17"/>
    </location>
    <ligand>
        <name>NAD(+)</name>
        <dbReference type="ChEBI" id="CHEBI:57540"/>
    </ligand>
</feature>
<feature type="binding site" evidence="7">
    <location>
        <position position="147"/>
    </location>
    <ligand>
        <name>NAD(+)</name>
        <dbReference type="ChEBI" id="CHEBI:57540"/>
    </ligand>
</feature>
<comment type="similarity">
    <text evidence="2 7">Belongs to the LDH/MDH superfamily. LDH family.</text>
</comment>
<dbReference type="CDD" id="cd05292">
    <property type="entry name" value="LDH_2"/>
    <property type="match status" value="1"/>
</dbReference>
<dbReference type="InterPro" id="IPR001236">
    <property type="entry name" value="Lactate/malate_DH_N"/>
</dbReference>
<feature type="binding site" evidence="7 9">
    <location>
        <position position="38"/>
    </location>
    <ligand>
        <name>NAD(+)</name>
        <dbReference type="ChEBI" id="CHEBI:57540"/>
    </ligand>
</feature>
<evidence type="ECO:0000259" key="10">
    <source>
        <dbReference type="Pfam" id="PF00056"/>
    </source>
</evidence>
<dbReference type="InterPro" id="IPR036291">
    <property type="entry name" value="NAD(P)-bd_dom_sf"/>
</dbReference>
<sequence length="317" mass="33656">MNALENKTVAIIGAGSVGASTAYAVMIRGSARNVRLYDIDAARVEAEVLDLAHGSQFTGAGEVSGSDDLREIEGADVVVITAGAKQHPGQTRLDLAATNVRILRSLMPQLLKRAPNAIYLLVTNPCDVLTTAAQQISGLPAQRVFSTGTVLDTARLRWLLAQQAHVSRQSVHAQIIGEHGDTEFPLWSSASIGATPLVDWEVEGKRIFTPDRLNSIADQVRNAAYHVIKGKGATNYAIGLSAARIIEAILHNEQAVLPVSTVLRGFRGIDGVALSVPSVVSHRGAEPVLTTSLSEAETELLQRSASGLHEVQESLGL</sequence>
<dbReference type="PIRSF" id="PIRSF000102">
    <property type="entry name" value="Lac_mal_DH"/>
    <property type="match status" value="1"/>
</dbReference>
<evidence type="ECO:0000256" key="6">
    <source>
        <dbReference type="ARBA" id="ARBA00049258"/>
    </source>
</evidence>
<dbReference type="PANTHER" id="PTHR43128">
    <property type="entry name" value="L-2-HYDROXYCARBOXYLATE DEHYDROGENASE (NAD(P)(+))"/>
    <property type="match status" value="1"/>
</dbReference>
<dbReference type="EMBL" id="VAVZ01000023">
    <property type="protein sequence ID" value="TLP96349.1"/>
    <property type="molecule type" value="Genomic_DNA"/>
</dbReference>
<comment type="pathway">
    <text evidence="1 7">Fermentation; pyruvate fermentation to lactate; (S)-lactate from pyruvate: step 1/1.</text>
</comment>
<evidence type="ECO:0000259" key="11">
    <source>
        <dbReference type="Pfam" id="PF02866"/>
    </source>
</evidence>
<feature type="binding site" evidence="7">
    <location>
        <position position="105"/>
    </location>
    <ligand>
        <name>NAD(+)</name>
        <dbReference type="ChEBI" id="CHEBI:57540"/>
    </ligand>
</feature>
<feature type="domain" description="Lactate/malate dehydrogenase N-terminal" evidence="10">
    <location>
        <begin position="9"/>
        <end position="145"/>
    </location>
</feature>
<evidence type="ECO:0000256" key="8">
    <source>
        <dbReference type="PIRSR" id="PIRSR000102-1"/>
    </source>
</evidence>
<evidence type="ECO:0000256" key="1">
    <source>
        <dbReference type="ARBA" id="ARBA00004843"/>
    </source>
</evidence>
<feature type="binding site" evidence="9">
    <location>
        <begin position="13"/>
        <end position="18"/>
    </location>
    <ligand>
        <name>NAD(+)</name>
        <dbReference type="ChEBI" id="CHEBI:57540"/>
    </ligand>
</feature>
<dbReference type="Gene3D" id="3.40.50.720">
    <property type="entry name" value="NAD(P)-binding Rossmann-like Domain"/>
    <property type="match status" value="1"/>
</dbReference>
<dbReference type="InterPro" id="IPR001557">
    <property type="entry name" value="L-lactate/malate_DH"/>
</dbReference>
<feature type="binding site" evidence="7">
    <location>
        <begin position="83"/>
        <end position="84"/>
    </location>
    <ligand>
        <name>NAD(+)</name>
        <dbReference type="ChEBI" id="CHEBI:57540"/>
    </ligand>
</feature>
<feature type="binding site" evidence="7">
    <location>
        <position position="43"/>
    </location>
    <ligand>
        <name>NAD(+)</name>
        <dbReference type="ChEBI" id="CHEBI:57540"/>
    </ligand>
</feature>
<dbReference type="GO" id="GO:0006096">
    <property type="term" value="P:glycolytic process"/>
    <property type="evidence" value="ECO:0007669"/>
    <property type="project" value="UniProtKB-UniRule"/>
</dbReference>
<dbReference type="Gene3D" id="3.90.110.10">
    <property type="entry name" value="Lactate dehydrogenase/glycoside hydrolase, family 4, C-terminal"/>
    <property type="match status" value="1"/>
</dbReference>
<feature type="domain" description="Lactate/malate dehydrogenase C-terminal" evidence="11">
    <location>
        <begin position="149"/>
        <end position="311"/>
    </location>
</feature>
<feature type="binding site" evidence="7">
    <location>
        <begin position="152"/>
        <end position="155"/>
    </location>
    <ligand>
        <name>substrate</name>
    </ligand>
</feature>
<evidence type="ECO:0000313" key="12">
    <source>
        <dbReference type="EMBL" id="TLP96349.1"/>
    </source>
</evidence>
<dbReference type="EC" id="1.1.1.27" evidence="3 7"/>
<comment type="subcellular location">
    <subcellularLocation>
        <location evidence="7">Cytoplasm</location>
    </subcellularLocation>
</comment>
<dbReference type="Proteomes" id="UP000310458">
    <property type="component" value="Unassembled WGS sequence"/>
</dbReference>
<dbReference type="Pfam" id="PF02866">
    <property type="entry name" value="Ldh_1_C"/>
    <property type="match status" value="1"/>
</dbReference>
<proteinExistence type="inferred from homology"/>
<feature type="modified residue" description="Phosphotyrosine" evidence="7">
    <location>
        <position position="225"/>
    </location>
</feature>
<evidence type="ECO:0000256" key="5">
    <source>
        <dbReference type="ARBA" id="ARBA00023027"/>
    </source>
</evidence>
<keyword evidence="4 7" id="KW-0560">Oxidoreductase</keyword>
<organism evidence="12 13">
    <name type="scientific">Nesterenkonia salmonea</name>
    <dbReference type="NCBI Taxonomy" id="1804987"/>
    <lineage>
        <taxon>Bacteria</taxon>
        <taxon>Bacillati</taxon>
        <taxon>Actinomycetota</taxon>
        <taxon>Actinomycetes</taxon>
        <taxon>Micrococcales</taxon>
        <taxon>Micrococcaceae</taxon>
        <taxon>Nesterenkonia</taxon>
    </lineage>
</organism>
<evidence type="ECO:0000256" key="3">
    <source>
        <dbReference type="ARBA" id="ARBA00012967"/>
    </source>
</evidence>
<dbReference type="InterPro" id="IPR011304">
    <property type="entry name" value="L-lactate_DH"/>
</dbReference>
<comment type="subunit">
    <text evidence="7">Homotetramer.</text>
</comment>
<dbReference type="PANTHER" id="PTHR43128:SF16">
    <property type="entry name" value="L-LACTATE DEHYDROGENASE"/>
    <property type="match status" value="1"/>
</dbReference>
<feature type="binding site" evidence="7">
    <location>
        <position position="86"/>
    </location>
    <ligand>
        <name>substrate</name>
    </ligand>
</feature>
<dbReference type="GO" id="GO:0006089">
    <property type="term" value="P:lactate metabolic process"/>
    <property type="evidence" value="ECO:0007669"/>
    <property type="project" value="TreeGrafter"/>
</dbReference>
<reference evidence="12 13" key="1">
    <citation type="submission" date="2019-05" db="EMBL/GenBank/DDBJ databases">
        <title>Nesterenkonia sp. GY074 isolated from the Southern Atlantic Ocean.</title>
        <authorList>
            <person name="Zhang G."/>
        </authorList>
    </citation>
    <scope>NUCLEOTIDE SEQUENCE [LARGE SCALE GENOMIC DNA]</scope>
    <source>
        <strain evidence="12 13">GY074</strain>
    </source>
</reference>
<feature type="binding site" evidence="9">
    <location>
        <position position="99"/>
    </location>
    <ligand>
        <name>NAD(+)</name>
        <dbReference type="ChEBI" id="CHEBI:57540"/>
    </ligand>
</feature>
<dbReference type="NCBIfam" id="TIGR01771">
    <property type="entry name" value="L-LDH-NAD"/>
    <property type="match status" value="1"/>
</dbReference>
<comment type="caution">
    <text evidence="7">Lacks conserved residue(s) required for the propagation of feature annotation.</text>
</comment>
<dbReference type="HAMAP" id="MF_00488">
    <property type="entry name" value="Lactate_dehydrog"/>
    <property type="match status" value="1"/>
</dbReference>
<dbReference type="Pfam" id="PF00056">
    <property type="entry name" value="Ldh_1_N"/>
    <property type="match status" value="1"/>
</dbReference>
<dbReference type="PROSITE" id="PS00064">
    <property type="entry name" value="L_LDH"/>
    <property type="match status" value="1"/>
</dbReference>
<feature type="binding site" evidence="7">
    <location>
        <position position="157"/>
    </location>
    <ligand>
        <name>beta-D-fructose 1,6-bisphosphate</name>
        <dbReference type="ChEBI" id="CHEBI:32966"/>
        <note>allosteric activator</note>
    </ligand>
</feature>
<feature type="binding site" evidence="7">
    <location>
        <begin position="124"/>
        <end position="127"/>
    </location>
    <ligand>
        <name>substrate</name>
    </ligand>
</feature>
<dbReference type="OrthoDB" id="9802969at2"/>
<dbReference type="UniPathway" id="UPA00554">
    <property type="reaction ID" value="UER00611"/>
</dbReference>
<keyword evidence="7" id="KW-0021">Allosteric enzyme</keyword>
<feature type="binding site" evidence="7 9">
    <location>
        <begin position="122"/>
        <end position="124"/>
    </location>
    <ligand>
        <name>NAD(+)</name>
        <dbReference type="ChEBI" id="CHEBI:57540"/>
    </ligand>
</feature>
<keyword evidence="13" id="KW-1185">Reference proteome</keyword>
<evidence type="ECO:0000256" key="7">
    <source>
        <dbReference type="HAMAP-Rule" id="MF_00488"/>
    </source>
</evidence>
<evidence type="ECO:0000256" key="2">
    <source>
        <dbReference type="ARBA" id="ARBA00006054"/>
    </source>
</evidence>
<evidence type="ECO:0000256" key="4">
    <source>
        <dbReference type="ARBA" id="ARBA00023002"/>
    </source>
</evidence>
<comment type="caution">
    <text evidence="12">The sequence shown here is derived from an EMBL/GenBank/DDBJ whole genome shotgun (WGS) entry which is preliminary data.</text>
</comment>